<comment type="caution">
    <text evidence="1">The sequence shown here is derived from an EMBL/GenBank/DDBJ whole genome shotgun (WGS) entry which is preliminary data.</text>
</comment>
<organism evidence="1 2">
    <name type="scientific">Mycobacterium tuberculosis</name>
    <dbReference type="NCBI Taxonomy" id="1773"/>
    <lineage>
        <taxon>Bacteria</taxon>
        <taxon>Bacillati</taxon>
        <taxon>Actinomycetota</taxon>
        <taxon>Actinomycetes</taxon>
        <taxon>Mycobacteriales</taxon>
        <taxon>Mycobacteriaceae</taxon>
        <taxon>Mycobacterium</taxon>
        <taxon>Mycobacterium tuberculosis complex</taxon>
    </lineage>
</organism>
<sequence>MPAIMVGTAMIPAHADILRMSMFCCMPTRASAACTSELSMSS</sequence>
<accession>A0A916P7J0</accession>
<dbReference type="Proteomes" id="UP000039021">
    <property type="component" value="Unassembled WGS sequence"/>
</dbReference>
<protein>
    <submittedName>
        <fullName evidence="1">Uncharacterized protein</fullName>
    </submittedName>
</protein>
<dbReference type="EMBL" id="CSBK01000525">
    <property type="protein sequence ID" value="COX50782.1"/>
    <property type="molecule type" value="Genomic_DNA"/>
</dbReference>
<evidence type="ECO:0000313" key="2">
    <source>
        <dbReference type="Proteomes" id="UP000039021"/>
    </source>
</evidence>
<reference evidence="2" key="1">
    <citation type="submission" date="2015-03" db="EMBL/GenBank/DDBJ databases">
        <authorList>
            <consortium name="Pathogen Informatics"/>
        </authorList>
    </citation>
    <scope>NUCLEOTIDE SEQUENCE [LARGE SCALE GENOMIC DNA]</scope>
    <source>
        <strain evidence="2">N09902308</strain>
    </source>
</reference>
<proteinExistence type="predicted"/>
<gene>
    <name evidence="1" type="ORF">ERS007739_01393</name>
</gene>
<name>A0A916P7J0_MYCTX</name>
<evidence type="ECO:0000313" key="1">
    <source>
        <dbReference type="EMBL" id="COX50782.1"/>
    </source>
</evidence>
<dbReference type="AlphaFoldDB" id="A0A916P7J0"/>